<gene>
    <name evidence="2" type="ORF">FIBSPDRAFT_930337</name>
</gene>
<evidence type="ECO:0000313" key="3">
    <source>
        <dbReference type="Proteomes" id="UP000076532"/>
    </source>
</evidence>
<evidence type="ECO:0000259" key="1">
    <source>
        <dbReference type="Pfam" id="PF03992"/>
    </source>
</evidence>
<dbReference type="Pfam" id="PF03992">
    <property type="entry name" value="ABM"/>
    <property type="match status" value="1"/>
</dbReference>
<dbReference type="InterPro" id="IPR007138">
    <property type="entry name" value="ABM_dom"/>
</dbReference>
<dbReference type="InterPro" id="IPR011008">
    <property type="entry name" value="Dimeric_a/b-barrel"/>
</dbReference>
<protein>
    <recommendedName>
        <fullName evidence="1">ABM domain-containing protein</fullName>
    </recommendedName>
</protein>
<organism evidence="2 3">
    <name type="scientific">Athelia psychrophila</name>
    <dbReference type="NCBI Taxonomy" id="1759441"/>
    <lineage>
        <taxon>Eukaryota</taxon>
        <taxon>Fungi</taxon>
        <taxon>Dikarya</taxon>
        <taxon>Basidiomycota</taxon>
        <taxon>Agaricomycotina</taxon>
        <taxon>Agaricomycetes</taxon>
        <taxon>Agaricomycetidae</taxon>
        <taxon>Atheliales</taxon>
        <taxon>Atheliaceae</taxon>
        <taxon>Athelia</taxon>
    </lineage>
</organism>
<dbReference type="AlphaFoldDB" id="A0A166MCB0"/>
<evidence type="ECO:0000313" key="2">
    <source>
        <dbReference type="EMBL" id="KZP23851.1"/>
    </source>
</evidence>
<feature type="domain" description="ABM" evidence="1">
    <location>
        <begin position="26"/>
        <end position="76"/>
    </location>
</feature>
<accession>A0A166MCB0</accession>
<name>A0A166MCB0_9AGAM</name>
<sequence length="205" mass="23411">MPIVTEVGIGQLASQSSKSKLGANENFIQRVETLLAAPGCLKVVWDVMHEDNRVLVLLIEWATLEDHLNFRKSPVHDPHAKLFLLLLDEDDPVRYMYHYELTSSKIFSPEWPTLELLAFALNAASDYDEVLKVVEPITRTWDTEKRPWVVKRCIDEGEGARVMFVIARRSVEEQNEPKEAGSFKEAVEKAEGFWKSTDVYGHITP</sequence>
<proteinExistence type="predicted"/>
<reference evidence="2 3" key="1">
    <citation type="journal article" date="2016" name="Mol. Biol. Evol.">
        <title>Comparative Genomics of Early-Diverging Mushroom-Forming Fungi Provides Insights into the Origins of Lignocellulose Decay Capabilities.</title>
        <authorList>
            <person name="Nagy L.G."/>
            <person name="Riley R."/>
            <person name="Tritt A."/>
            <person name="Adam C."/>
            <person name="Daum C."/>
            <person name="Floudas D."/>
            <person name="Sun H."/>
            <person name="Yadav J.S."/>
            <person name="Pangilinan J."/>
            <person name="Larsson K.H."/>
            <person name="Matsuura K."/>
            <person name="Barry K."/>
            <person name="Labutti K."/>
            <person name="Kuo R."/>
            <person name="Ohm R.A."/>
            <person name="Bhattacharya S.S."/>
            <person name="Shirouzu T."/>
            <person name="Yoshinaga Y."/>
            <person name="Martin F.M."/>
            <person name="Grigoriev I.V."/>
            <person name="Hibbett D.S."/>
        </authorList>
    </citation>
    <scope>NUCLEOTIDE SEQUENCE [LARGE SCALE GENOMIC DNA]</scope>
    <source>
        <strain evidence="2 3">CBS 109695</strain>
    </source>
</reference>
<dbReference type="Proteomes" id="UP000076532">
    <property type="component" value="Unassembled WGS sequence"/>
</dbReference>
<keyword evidence="3" id="KW-1185">Reference proteome</keyword>
<dbReference type="EMBL" id="KV417530">
    <property type="protein sequence ID" value="KZP23851.1"/>
    <property type="molecule type" value="Genomic_DNA"/>
</dbReference>
<dbReference type="Gene3D" id="3.30.70.100">
    <property type="match status" value="1"/>
</dbReference>
<dbReference type="OrthoDB" id="3830579at2759"/>
<dbReference type="SUPFAM" id="SSF54909">
    <property type="entry name" value="Dimeric alpha+beta barrel"/>
    <property type="match status" value="1"/>
</dbReference>